<organism evidence="8 9">
    <name type="scientific">Polytolypa hystricis (strain UAMH7299)</name>
    <dbReference type="NCBI Taxonomy" id="1447883"/>
    <lineage>
        <taxon>Eukaryota</taxon>
        <taxon>Fungi</taxon>
        <taxon>Dikarya</taxon>
        <taxon>Ascomycota</taxon>
        <taxon>Pezizomycotina</taxon>
        <taxon>Eurotiomycetes</taxon>
        <taxon>Eurotiomycetidae</taxon>
        <taxon>Onygenales</taxon>
        <taxon>Onygenales incertae sedis</taxon>
        <taxon>Polytolypa</taxon>
    </lineage>
</organism>
<evidence type="ECO:0000313" key="9">
    <source>
        <dbReference type="Proteomes" id="UP000224634"/>
    </source>
</evidence>
<feature type="repeat" description="Pumilio" evidence="5">
    <location>
        <begin position="649"/>
        <end position="684"/>
    </location>
</feature>
<dbReference type="FunFam" id="1.25.10.10:FF:000237">
    <property type="entry name" value="Pumilio homolog 9"/>
    <property type="match status" value="1"/>
</dbReference>
<dbReference type="InterPro" id="IPR033712">
    <property type="entry name" value="Pumilio_RNA-bd"/>
</dbReference>
<feature type="region of interest" description="Disordered" evidence="6">
    <location>
        <begin position="484"/>
        <end position="504"/>
    </location>
</feature>
<gene>
    <name evidence="8" type="ORF">AJ80_02810</name>
</gene>
<sequence length="1028" mass="113088">MSFKNGLSERLEELRFSSPRSPPASDSPFPSFPSSPRGSQPLYSQSSAFSSPFSPPLNQQKQVPAPASDVRAHLQRRFTTDSAKLAPWPSLFTTSQAAPPVPDLDLISSATHLHKSQLFEKKRQHIEYMREQKKRFEADMRLLDLHQERERQELEQIARDLAQTGLSGPVSEPTTPPEYRDAGFPTALSRPSRFSMSSTNAPNLFNVFGSKVMSPPNMNSTAITSPKQDTSAPQSMLGSRRNSEDDYLGGDSFSTYRPPSSLNRYSMPTTGFGPQFPSTTAATTNGFNGNSSNTLKAFRNTKYLFDNDEKSIKDEDRIPTPDIKSYLRLTDPDDKFPTLSRREDNSGLLSANSAALDLANSQTPASDSYANGHHHSARQSLPQSSLSMFNLDAYANGNGQGKEATTAFPSMNGNQPRHMSRHSVEVNFNHAAVTSPTNGIHTRPTSLSLSYSANDIPTSKTGFNAAVTPPHSHVEQYQTPNFAGRVPTTHGTPASPLSPGREDLGMQSFQSTLQASAPPFGPHLTMQVPSSVGSVTPTLGTFASNIYNYGMQPFVTSPVQANNPMFPQQGLNSFQASTYPATYPARPTHQTRRSESETTPVQFSRFNNAPLEQFQGELYGLCKDQHGCRFLQRKLEEQNPTHIQMIFAETHMHVVELMTDPFGNYLCQKLLEFSNDEQRTALVNNAAPQLVKIALNQHGTRALQKMIEFISTPEQTQTVINALRDHVVELVQDLNGNHVIQKCLNRLSAPDAQFIYDAVGGNCVAVGTHRHGCCVLQRCIDHASGEQKARLISQITNNAFTLVQDPFGNYVVQYILDLAEPHFIEPICRSFEGKISALSKQKFSSNVIEKCIRTAEVDARRALIVEMLVPAELEKMLRDSFANYVVQTAMDFSDPDTRNLLIEAIRPILPAIRQTPHGRRIAGKIMSLESQAPGQLNGSNSSGQLTPNDATANDQIAAYHQIHAFPNTVITQYSQPFGSISSETTNSSGSTRTNSESISSGSTVNSETTTTIFSPIPHQPVNGAFSFY</sequence>
<feature type="region of interest" description="Disordered" evidence="6">
    <location>
        <begin position="981"/>
        <end position="1016"/>
    </location>
</feature>
<evidence type="ECO:0000256" key="1">
    <source>
        <dbReference type="ARBA" id="ARBA00022517"/>
    </source>
</evidence>
<dbReference type="GO" id="GO:0010608">
    <property type="term" value="P:post-transcriptional regulation of gene expression"/>
    <property type="evidence" value="ECO:0007669"/>
    <property type="project" value="TreeGrafter"/>
</dbReference>
<keyword evidence="3" id="KW-0677">Repeat</keyword>
<feature type="repeat" description="Pumilio" evidence="5">
    <location>
        <begin position="758"/>
        <end position="793"/>
    </location>
</feature>
<proteinExistence type="predicted"/>
<dbReference type="STRING" id="1447883.A0A2B7YQB3"/>
<evidence type="ECO:0000256" key="6">
    <source>
        <dbReference type="SAM" id="MobiDB-lite"/>
    </source>
</evidence>
<reference evidence="8 9" key="1">
    <citation type="submission" date="2017-10" db="EMBL/GenBank/DDBJ databases">
        <title>Comparative genomics in systemic dimorphic fungi from Ajellomycetaceae.</title>
        <authorList>
            <person name="Munoz J.F."/>
            <person name="Mcewen J.G."/>
            <person name="Clay O.K."/>
            <person name="Cuomo C.A."/>
        </authorList>
    </citation>
    <scope>NUCLEOTIDE SEQUENCE [LARGE SCALE GENOMIC DNA]</scope>
    <source>
        <strain evidence="8 9">UAMH7299</strain>
    </source>
</reference>
<comment type="caution">
    <text evidence="8">The sequence shown here is derived from an EMBL/GenBank/DDBJ whole genome shotgun (WGS) entry which is preliminary data.</text>
</comment>
<dbReference type="InterPro" id="IPR016024">
    <property type="entry name" value="ARM-type_fold"/>
</dbReference>
<dbReference type="SUPFAM" id="SSF48371">
    <property type="entry name" value="ARM repeat"/>
    <property type="match status" value="1"/>
</dbReference>
<dbReference type="InterPro" id="IPR001313">
    <property type="entry name" value="Pumilio_RNA-bd_rpt"/>
</dbReference>
<dbReference type="SMART" id="SM00025">
    <property type="entry name" value="Pumilio"/>
    <property type="match status" value="8"/>
</dbReference>
<keyword evidence="1" id="KW-0690">Ribosome biogenesis</keyword>
<protein>
    <recommendedName>
        <fullName evidence="7">PUM-HD domain-containing protein</fullName>
    </recommendedName>
</protein>
<feature type="region of interest" description="Disordered" evidence="6">
    <location>
        <begin position="361"/>
        <end position="381"/>
    </location>
</feature>
<feature type="repeat" description="Pumilio" evidence="5">
    <location>
        <begin position="685"/>
        <end position="721"/>
    </location>
</feature>
<name>A0A2B7YQB3_POLH7</name>
<dbReference type="GO" id="GO:0003729">
    <property type="term" value="F:mRNA binding"/>
    <property type="evidence" value="ECO:0007669"/>
    <property type="project" value="TreeGrafter"/>
</dbReference>
<feature type="repeat" description="Pumilio" evidence="5">
    <location>
        <begin position="722"/>
        <end position="757"/>
    </location>
</feature>
<accession>A0A2B7YQB3</accession>
<evidence type="ECO:0000256" key="3">
    <source>
        <dbReference type="ARBA" id="ARBA00022737"/>
    </source>
</evidence>
<dbReference type="InterPro" id="IPR033133">
    <property type="entry name" value="PUM-HD"/>
</dbReference>
<dbReference type="InterPro" id="IPR011989">
    <property type="entry name" value="ARM-like"/>
</dbReference>
<dbReference type="PROSITE" id="PS50303">
    <property type="entry name" value="PUM_HD"/>
    <property type="match status" value="1"/>
</dbReference>
<evidence type="ECO:0000256" key="4">
    <source>
        <dbReference type="ARBA" id="ARBA00024893"/>
    </source>
</evidence>
<evidence type="ECO:0000256" key="5">
    <source>
        <dbReference type="PROSITE-ProRule" id="PRU00317"/>
    </source>
</evidence>
<keyword evidence="9" id="KW-1185">Reference proteome</keyword>
<dbReference type="OrthoDB" id="668540at2759"/>
<keyword evidence="2" id="KW-0698">rRNA processing</keyword>
<feature type="repeat" description="Pumilio" evidence="5">
    <location>
        <begin position="794"/>
        <end position="829"/>
    </location>
</feature>
<evidence type="ECO:0000313" key="8">
    <source>
        <dbReference type="EMBL" id="PGH23173.1"/>
    </source>
</evidence>
<dbReference type="AlphaFoldDB" id="A0A2B7YQB3"/>
<feature type="region of interest" description="Disordered" evidence="6">
    <location>
        <begin position="220"/>
        <end position="262"/>
    </location>
</feature>
<feature type="repeat" description="Pumilio" evidence="5">
    <location>
        <begin position="613"/>
        <end position="648"/>
    </location>
</feature>
<dbReference type="GO" id="GO:0005737">
    <property type="term" value="C:cytoplasm"/>
    <property type="evidence" value="ECO:0007669"/>
    <property type="project" value="TreeGrafter"/>
</dbReference>
<evidence type="ECO:0000259" key="7">
    <source>
        <dbReference type="PROSITE" id="PS50303"/>
    </source>
</evidence>
<dbReference type="PANTHER" id="PTHR12537:SF13">
    <property type="entry name" value="PUMILIO HOMOLOGY DOMAIN FAMILY MEMBER 4"/>
    <property type="match status" value="1"/>
</dbReference>
<dbReference type="PANTHER" id="PTHR12537">
    <property type="entry name" value="RNA BINDING PROTEIN PUMILIO-RELATED"/>
    <property type="match status" value="1"/>
</dbReference>
<feature type="repeat" description="Pumilio" evidence="5">
    <location>
        <begin position="830"/>
        <end position="865"/>
    </location>
</feature>
<evidence type="ECO:0000256" key="2">
    <source>
        <dbReference type="ARBA" id="ARBA00022552"/>
    </source>
</evidence>
<dbReference type="EMBL" id="PDNA01000028">
    <property type="protein sequence ID" value="PGH23173.1"/>
    <property type="molecule type" value="Genomic_DNA"/>
</dbReference>
<dbReference type="Pfam" id="PF00806">
    <property type="entry name" value="PUF"/>
    <property type="match status" value="8"/>
</dbReference>
<feature type="domain" description="PUM-HD" evidence="7">
    <location>
        <begin position="592"/>
        <end position="929"/>
    </location>
</feature>
<dbReference type="Gene3D" id="1.25.10.10">
    <property type="entry name" value="Leucine-rich Repeat Variant"/>
    <property type="match status" value="1"/>
</dbReference>
<feature type="compositionally biased region" description="Polar residues" evidence="6">
    <location>
        <begin position="252"/>
        <end position="262"/>
    </location>
</feature>
<dbReference type="CDD" id="cd07920">
    <property type="entry name" value="Pumilio"/>
    <property type="match status" value="1"/>
</dbReference>
<dbReference type="GO" id="GO:0006364">
    <property type="term" value="P:rRNA processing"/>
    <property type="evidence" value="ECO:0007669"/>
    <property type="project" value="UniProtKB-KW"/>
</dbReference>
<feature type="compositionally biased region" description="Low complexity" evidence="6">
    <location>
        <begin position="981"/>
        <end position="1008"/>
    </location>
</feature>
<feature type="compositionally biased region" description="Low complexity" evidence="6">
    <location>
        <begin position="16"/>
        <end position="52"/>
    </location>
</feature>
<dbReference type="PROSITE" id="PS50302">
    <property type="entry name" value="PUM"/>
    <property type="match status" value="8"/>
</dbReference>
<feature type="compositionally biased region" description="Polar residues" evidence="6">
    <location>
        <begin position="220"/>
        <end position="237"/>
    </location>
</feature>
<feature type="region of interest" description="Disordered" evidence="6">
    <location>
        <begin position="1"/>
        <end position="76"/>
    </location>
</feature>
<comment type="function">
    <text evidence="4">RNA-binding nucleolar protein required for pre-rRNA processing. Involved in production of 18S rRNA and assembly of small ribosomal subunit.</text>
</comment>
<feature type="repeat" description="Pumilio" evidence="5">
    <location>
        <begin position="866"/>
        <end position="903"/>
    </location>
</feature>
<dbReference type="Proteomes" id="UP000224634">
    <property type="component" value="Unassembled WGS sequence"/>
</dbReference>